<dbReference type="InterPro" id="IPR039360">
    <property type="entry name" value="Ras_GTPase"/>
</dbReference>
<gene>
    <name evidence="5" type="ORF">LAMI_0C06964G</name>
</gene>
<keyword evidence="6" id="KW-1185">Reference proteome</keyword>
<evidence type="ECO:0000256" key="2">
    <source>
        <dbReference type="ARBA" id="ARBA00022553"/>
    </source>
</evidence>
<organism evidence="5 6">
    <name type="scientific">Lachancea mirantina</name>
    <dbReference type="NCBI Taxonomy" id="1230905"/>
    <lineage>
        <taxon>Eukaryota</taxon>
        <taxon>Fungi</taxon>
        <taxon>Dikarya</taxon>
        <taxon>Ascomycota</taxon>
        <taxon>Saccharomycotina</taxon>
        <taxon>Saccharomycetes</taxon>
        <taxon>Saccharomycetales</taxon>
        <taxon>Saccharomycetaceae</taxon>
        <taxon>Lachancea</taxon>
    </lineage>
</organism>
<feature type="compositionally biased region" description="Polar residues" evidence="3">
    <location>
        <begin position="819"/>
        <end position="831"/>
    </location>
</feature>
<dbReference type="InterPro" id="IPR001936">
    <property type="entry name" value="RasGAP_dom"/>
</dbReference>
<dbReference type="PROSITE" id="PS00509">
    <property type="entry name" value="RAS_GTPASE_ACTIV_1"/>
    <property type="match status" value="1"/>
</dbReference>
<feature type="region of interest" description="Disordered" evidence="3">
    <location>
        <begin position="718"/>
        <end position="831"/>
    </location>
</feature>
<dbReference type="SUPFAM" id="SSF48350">
    <property type="entry name" value="GTPase activation domain, GAP"/>
    <property type="match status" value="1"/>
</dbReference>
<keyword evidence="1" id="KW-0343">GTPase activation</keyword>
<dbReference type="SMART" id="SM00323">
    <property type="entry name" value="RasGAP"/>
    <property type="match status" value="1"/>
</dbReference>
<dbReference type="Gene3D" id="1.10.506.10">
    <property type="entry name" value="GTPase Activation - p120gap, domain 1"/>
    <property type="match status" value="1"/>
</dbReference>
<dbReference type="GO" id="GO:0005096">
    <property type="term" value="F:GTPase activator activity"/>
    <property type="evidence" value="ECO:0007669"/>
    <property type="project" value="UniProtKB-KW"/>
</dbReference>
<evidence type="ECO:0000259" key="4">
    <source>
        <dbReference type="PROSITE" id="PS50018"/>
    </source>
</evidence>
<dbReference type="Gene3D" id="3.40.525.10">
    <property type="entry name" value="CRAL-TRIO lipid binding domain"/>
    <property type="match status" value="1"/>
</dbReference>
<feature type="compositionally biased region" description="Low complexity" evidence="3">
    <location>
        <begin position="718"/>
        <end position="751"/>
    </location>
</feature>
<sequence>MSLSLSRFTYELIYNALPFQSNRSTYADVESDVLFENCRTILFNVASVHDIDPIVQETLRLVDIITKKEDSASLSTSVLHSLVVLLRLLSDVAEAAWREQERRICGESKKDDTTEDDDFNMSTKHRVGFATQQLCFHTVRPRAIESQTAVQVLKTAMKLKFDSNITKALGNISSAQVSSPSQGVDLPSTGREYKSSDSERLVGIIDANFDYILRFISASNPQDYQDFLDSAVIKPLGSGHTANEAEILHHLDLFSYYFITSQNLASFLQMISAGMSGWKKSIYQELTIMFSSQALTSWILSRPMDYQSLVDNTLASKNGTENVTKLASSLFDEIYSSFNVSSLLTMTANSNAAITEYKNSPSASEEGTPVSSSGKPGYFSLEHFEPHKALPLSKQGSQNTITSYALGWDFMNSAAVTGVLYDTEDLATVSILRFLAVMLLFQLHVFEEVNEISFKHIPDEPSSPSLSEDDLESDENKKQQSTIPTKMRSYSNHKKLSTFKRLSTFTSSNKKIKFLTTLIKNINASQIVSDTSLLDTLKVILILLRLSSSIYLCDPYSPIVFFSRRLLFVLGDSLQLCEESQGKRNPVLARCLARNRSTHTKLQVAFFPPGFIMDTDQFMAKITQFTRGKQSDLKHLRTVTEGFKLFFSIPNVPSTCLEVVLKTTDFLKETLREMSDIILNSSPDFGATNVEFVNQVLVGEALGDTDTFKISKSTNPISLSKTSSTLQQSASTKSGLKYSPSSSSISSNSSSHGERMPSSAVRPELIAPRGRRSSGSFGTMFTKAKPIPSPDDEKQSAMTKSHIEGLHKSMKSPLKFSRSRQSSNESLPPFSAQSLPVSNRFEAKTTLVLTKKSAYVEDARVALVNIMSVYKRVIKYYFVSYDGYNRVSVGENFDQIIRPIFVGLIDSHPVVQEVTKSFTAVIASYIVKAEHKDHSNCIHYVMYRGSAYLVTLLSSTLFNLSLEDKKREELLEVMAIFLDIRKELFSSFEKADSLEKLRPIETETFNTFQGTIGRALFASLCSHDTKIHRLLRTCFKALTQELDAHDCVMGYCDKVNRFNRLFFNAMCRDSYVSTGAVAFQRRLRSDILKYVKLPDKILFDTLDLVYKRWYELSERGNLNNSEASSFRNYAGLIAASCGVFLILDSHVVNEYSYLLESRSTVIEYINYFIGKQCSWLNDANLLTRENSKDILSVELHPLAFKLLFEALKTRIDALEQLDLSASENDAAFLLLEQVILILRTLLERDDAREELILVSLELLSILEQLFKLVESMSHNSIRFYKAIIHMSKMIRSFEHAEKSLCISGHLLVKNKWLRIVISWFKSTIFKDYDVENLGRPHREMDLQRRDIDYLHVDTSIESSKALAYITRDLMLEGPLSISESELKRSKAVIFGNYFGTLLKGLEKTASVENFPTTLRHKISVLNENIITTLTNLLDANVDVGFQYALPIGYSKNQNIKLAFMRVFINIISNFDIHKTKAMEKKNELIEVYVSKVMKYPFILAIIARACPANDIDALASSMLSVFQIKNCSHIVVAELVKDEIQRASRYAEILRRNSCATRALSMFSRLKGTGYLVKTLKPIFTEIIDKNEYFEIEKLNSDHPDAEKNVQLFVKYQAKLIGAITNITDDFPPEFFFICRIIYSCVEKKFEGHGKLAVGSFIFLRYFCPAIVSPDAENIVDIVDAKQKRTFVLLAKITQNIANGSINTIKWPLLQSQAEFLKECSSKVSNYLLSLACPDRSIKIKMQPARGVTFEDFTFLHKFIYQYGLVVRQQLINHIKTEEDFVIFKELAKETDTLLSALGQPRMEFRNEIPAYIRDNMDEYPGLYDFMSRHSMRTFDFKDTYTFIHEAISAEGFPVIVFSLKLLQKHGGDPEALTYRVFQVYSKIWASKHYFVMDCTGSTDQKADDKKIFTFFFNLIPDEAARNCVGFYYYNMTEAFLNWWLPIFRAHNPYLVPYKTPHHFINSDASPETVKNLRLTEYSNEVYADVRVTLHDVSLYDSKKGRFTPVTLKIGNKYAQMISDTPRRLKINGIDDVVSVKFNNVYEIADLESTVVSFETGVSSEFTINFFNSPKMIFCSSKYLEIIKIFYYAQARIEEEYEDGFGMMAPNNDTQNDESETREILGHLLLVVYAGFCSGDEDVKAVSYNLLAVTQEAFELDFGCKLRVSPEVHVPHDISAFCYSVFKVLAKTAPQLSFVVWKSVLEGLSGIIEDPYVPHVITTLEPWVGNLYKHVYLANDEQGPENVSSIIRTLIKLSVADPRLTMIYNQCIWSSLILETDLVGVLVDEIINHSLDRESEGADWKNGISLITRVSTVEVCSEIIHRILKLTRSFLPSLKLEASTNSWSELIILVNVCVALFFDSLLLAEMFLPEVLYIVSLLIDVGPSELRSSLHKLLMNVSQSLSTNETLTDEQRARIDDINSVFARHKMKFMFGFSQDKGRLLQNFSASSFLTKFTTLECLIQNIITLIENASITDSSQWKAKFSKYVMDSVFNVDSFLSARAVMIIGIMGQVGISESLCKSLLRQTIKVIAEPYVSDELLFFTISHAFTYSKIVQGLKEDSTLLRQLFWLATTFTQSSNTIFYHGGMLFMANAVKRIFSLKEKDGSSLQAILFEGRSFAEKDLIELESMSNLRWTEENFPHIILNMISKGLLIPYIKVNAVECLSLFFSLSKQKLNENKRKDYMCYLLFLYLVLRPSKLKALLDEEGLMENVVHLDDQNCAPSELLDWLESDSKNSLVALYQASVYFASGVSDELSKIRYLLLVNNMAKKKPLKLFKIYSLIRNELRRISALDVQSEFPNLVFSIAQTMVKHEEYFEHDDSLDETIAYLEKRGLGGLAMVEFESSSMEIMSNIRTNPYAVYEAKKLTLTILSKMAGGC</sequence>
<dbReference type="PROSITE" id="PS50018">
    <property type="entry name" value="RAS_GTPASE_ACTIV_2"/>
    <property type="match status" value="1"/>
</dbReference>
<dbReference type="STRING" id="1230905.A0A1G4J3K0"/>
<keyword evidence="2" id="KW-0597">Phosphoprotein</keyword>
<protein>
    <submittedName>
        <fullName evidence="5">LAMI_0C06964g1_1</fullName>
    </submittedName>
</protein>
<dbReference type="PANTHER" id="PTHR10194">
    <property type="entry name" value="RAS GTPASE-ACTIVATING PROTEINS"/>
    <property type="match status" value="1"/>
</dbReference>
<feature type="compositionally biased region" description="Basic and acidic residues" evidence="3">
    <location>
        <begin position="791"/>
        <end position="807"/>
    </location>
</feature>
<evidence type="ECO:0000256" key="3">
    <source>
        <dbReference type="SAM" id="MobiDB-lite"/>
    </source>
</evidence>
<dbReference type="EMBL" id="LT598466">
    <property type="protein sequence ID" value="SCU84295.1"/>
    <property type="molecule type" value="Genomic_DNA"/>
</dbReference>
<evidence type="ECO:0000313" key="6">
    <source>
        <dbReference type="Proteomes" id="UP000191024"/>
    </source>
</evidence>
<proteinExistence type="predicted"/>
<dbReference type="InterPro" id="IPR036865">
    <property type="entry name" value="CRAL-TRIO_dom_sf"/>
</dbReference>
<reference evidence="6" key="1">
    <citation type="submission" date="2016-03" db="EMBL/GenBank/DDBJ databases">
        <authorList>
            <person name="Devillers H."/>
        </authorList>
    </citation>
    <scope>NUCLEOTIDE SEQUENCE [LARGE SCALE GENOMIC DNA]</scope>
</reference>
<evidence type="ECO:0000313" key="5">
    <source>
        <dbReference type="EMBL" id="SCU84295.1"/>
    </source>
</evidence>
<name>A0A1G4J3K0_9SACH</name>
<dbReference type="CDD" id="cd05392">
    <property type="entry name" value="RasGAP_Neurofibromin_like"/>
    <property type="match status" value="1"/>
</dbReference>
<dbReference type="Proteomes" id="UP000191024">
    <property type="component" value="Chromosome C"/>
</dbReference>
<dbReference type="OrthoDB" id="28245at2759"/>
<accession>A0A1G4J3K0</accession>
<dbReference type="Pfam" id="PF00616">
    <property type="entry name" value="RasGAP"/>
    <property type="match status" value="1"/>
</dbReference>
<feature type="domain" description="Ras-GAP" evidence="4">
    <location>
        <begin position="1510"/>
        <end position="1699"/>
    </location>
</feature>
<dbReference type="GO" id="GO:0007165">
    <property type="term" value="P:signal transduction"/>
    <property type="evidence" value="ECO:0007669"/>
    <property type="project" value="UniProtKB-ARBA"/>
</dbReference>
<dbReference type="InterPro" id="IPR008936">
    <property type="entry name" value="Rho_GTPase_activation_prot"/>
</dbReference>
<dbReference type="InterPro" id="IPR023152">
    <property type="entry name" value="RasGAP_CS"/>
</dbReference>
<dbReference type="PANTHER" id="PTHR10194:SF142">
    <property type="entry name" value="NEUROFIBROMIN"/>
    <property type="match status" value="1"/>
</dbReference>
<evidence type="ECO:0000256" key="1">
    <source>
        <dbReference type="ARBA" id="ARBA00022468"/>
    </source>
</evidence>
<feature type="region of interest" description="Disordered" evidence="3">
    <location>
        <begin position="457"/>
        <end position="486"/>
    </location>
</feature>